<accession>A0A2T0N1R0</accession>
<dbReference type="AlphaFoldDB" id="A0A2T0N1R0"/>
<reference evidence="2 3" key="1">
    <citation type="submission" date="2018-03" db="EMBL/GenBank/DDBJ databases">
        <title>Genomic Encyclopedia of Type Strains, Phase III (KMG-III): the genomes of soil and plant-associated and newly described type strains.</title>
        <authorList>
            <person name="Whitman W."/>
        </authorList>
    </citation>
    <scope>NUCLEOTIDE SEQUENCE [LARGE SCALE GENOMIC DNA]</scope>
    <source>
        <strain evidence="2 3">CGMCC 4.7104</strain>
    </source>
</reference>
<organism evidence="2 3">
    <name type="scientific">Nonomuraea fuscirosea</name>
    <dbReference type="NCBI Taxonomy" id="1291556"/>
    <lineage>
        <taxon>Bacteria</taxon>
        <taxon>Bacillati</taxon>
        <taxon>Actinomycetota</taxon>
        <taxon>Actinomycetes</taxon>
        <taxon>Streptosporangiales</taxon>
        <taxon>Streptosporangiaceae</taxon>
        <taxon>Nonomuraea</taxon>
    </lineage>
</organism>
<name>A0A2T0N1R0_9ACTN</name>
<dbReference type="OrthoDB" id="9800162at2"/>
<evidence type="ECO:0000313" key="3">
    <source>
        <dbReference type="Proteomes" id="UP000238312"/>
    </source>
</evidence>
<dbReference type="EMBL" id="PVNG01000006">
    <property type="protein sequence ID" value="PRX65876.1"/>
    <property type="molecule type" value="Genomic_DNA"/>
</dbReference>
<gene>
    <name evidence="2" type="ORF">B0I32_10612</name>
</gene>
<dbReference type="Proteomes" id="UP000238312">
    <property type="component" value="Unassembled WGS sequence"/>
</dbReference>
<sequence length="587" mass="61564">MSHLDSPRITFAGRFLSDVPTMNNDPSSFGTGGAPDPGWNPYGCGTFDLLGCVVDGGESAPGRPLTKDDPAFGLVVAATRDRAAAKLADLDPDWQFSTEIWGLTVRLTGYDGETLLSGRYRPAAFRDLWPRVPDDGFGGLGASWISVLEDVEYGPGAGSVPVLATLREASPQRLSIGLNVYGIDARRGGVTFATGRLTGCVGPWREGEPTSFVAGRRLDAGLLTEDVPISKAVAVVTGDRLVLDLGNAYPLADVTGTVHPEAAAIGVAVLPGEDVRAGDVLAPGAGLDLGTISLLPELPPAGVVSLPLARDAAEALARLPLALVTARPDGSRLVVSREIADGLYVRADDFVHRVEAGARATVTLHARRRGAPAAGLTIHLASAQGPGSVLTGPATVETGPGGTATVTLDAADPGNPRGALDGIVEQVGYSPRVAADGTLDLDGTGLDPSFDVIVAHVRDAHVPPADEDLEHEVRRLLAPYALHYPIMGEHLVNLGDLEALKPWRAAMLLALSRDITDPNHMPVTRDLSEPKRATILRWLRGLPTGPRAMARTVPGRAERESVAKTTAAHESAERIRRRLDRAAEGSD</sequence>
<keyword evidence="3" id="KW-1185">Reference proteome</keyword>
<protein>
    <submittedName>
        <fullName evidence="2">Uncharacterized protein</fullName>
    </submittedName>
</protein>
<dbReference type="RefSeq" id="WP_106239261.1">
    <property type="nucleotide sequence ID" value="NZ_PVNG01000006.1"/>
</dbReference>
<proteinExistence type="predicted"/>
<feature type="region of interest" description="Disordered" evidence="1">
    <location>
        <begin position="554"/>
        <end position="574"/>
    </location>
</feature>
<evidence type="ECO:0000256" key="1">
    <source>
        <dbReference type="SAM" id="MobiDB-lite"/>
    </source>
</evidence>
<evidence type="ECO:0000313" key="2">
    <source>
        <dbReference type="EMBL" id="PRX65876.1"/>
    </source>
</evidence>
<comment type="caution">
    <text evidence="2">The sequence shown here is derived from an EMBL/GenBank/DDBJ whole genome shotgun (WGS) entry which is preliminary data.</text>
</comment>